<name>A0A4Q9KTU6_9MICR</name>
<dbReference type="VEuPathDB" id="MicrosporidiaDB:CWI37_1843p0010"/>
<protein>
    <submittedName>
        <fullName evidence="2">Uncharacterized protein</fullName>
    </submittedName>
</protein>
<dbReference type="InterPro" id="IPR011051">
    <property type="entry name" value="RmlC_Cupin_sf"/>
</dbReference>
<feature type="region of interest" description="Disordered" evidence="1">
    <location>
        <begin position="234"/>
        <end position="256"/>
    </location>
</feature>
<accession>A0A4Q9KTU6</accession>
<feature type="region of interest" description="Disordered" evidence="1">
    <location>
        <begin position="70"/>
        <end position="108"/>
    </location>
</feature>
<dbReference type="EMBL" id="PITJ01001843">
    <property type="protein sequence ID" value="TBT98227.1"/>
    <property type="molecule type" value="Genomic_DNA"/>
</dbReference>
<feature type="compositionally biased region" description="Basic and acidic residues" evidence="1">
    <location>
        <begin position="70"/>
        <end position="90"/>
    </location>
</feature>
<evidence type="ECO:0000313" key="2">
    <source>
        <dbReference type="EMBL" id="TBT98227.1"/>
    </source>
</evidence>
<proteinExistence type="predicted"/>
<gene>
    <name evidence="2" type="ORF">CWI37_1843p0010</name>
</gene>
<dbReference type="InterPro" id="IPR014710">
    <property type="entry name" value="RmlC-like_jellyroll"/>
</dbReference>
<dbReference type="Proteomes" id="UP000292362">
    <property type="component" value="Unassembled WGS sequence"/>
</dbReference>
<evidence type="ECO:0000313" key="3">
    <source>
        <dbReference type="Proteomes" id="UP000292362"/>
    </source>
</evidence>
<comment type="caution">
    <text evidence="2">The sequence shown here is derived from an EMBL/GenBank/DDBJ whole genome shotgun (WGS) entry which is preliminary data.</text>
</comment>
<dbReference type="SUPFAM" id="SSF51182">
    <property type="entry name" value="RmlC-like cupins"/>
    <property type="match status" value="1"/>
</dbReference>
<evidence type="ECO:0000256" key="1">
    <source>
        <dbReference type="SAM" id="MobiDB-lite"/>
    </source>
</evidence>
<reference evidence="2 3" key="1">
    <citation type="submission" date="2017-12" db="EMBL/GenBank/DDBJ databases">
        <authorList>
            <person name="Pombert J.-F."/>
            <person name="Haag K.L."/>
            <person name="Ebert D."/>
        </authorList>
    </citation>
    <scope>NUCLEOTIDE SEQUENCE [LARGE SCALE GENOMIC DNA]</scope>
    <source>
        <strain evidence="2">FI-OER-3-3</strain>
    </source>
</reference>
<sequence length="396" mass="45662">MRRTYKPLHRRESKAFALNKKEIQKDFGKFIKLDEDHLENIDEYWKIAAEELEKSSSVDGFSDCNLNEENKIKEEETPFEQKEDTIHKSEDSEEITGNDIEKQDQENEDINDKSINNISFNINNSSSIVLNDTNLQEMESDLQLANSSAIPDEKFQNENSENILTTNSEFKENEKNFISKNLQYDLSILETSSETQSEKKDKKIKKSISNFDFTTMKVANFSPNKKNKSIYNLKDEKTRNKKHKKEKKLSVHDKKTSTHKIKSGKHLFEIPSSNNSSIFEQKEIYSSSFTENSKFTVSNIKKLSKRNNTLVPLISTNSLETAIIFMEFGAKIVKEISPQDFSLYIIKGHLKIVNNGIEVDIKKDSICVIERDSVYSVEALGLKGNTFLVSYSIRRN</sequence>
<organism evidence="2 3">
    <name type="scientific">Hamiltosporidium tvaerminnensis</name>
    <dbReference type="NCBI Taxonomy" id="1176355"/>
    <lineage>
        <taxon>Eukaryota</taxon>
        <taxon>Fungi</taxon>
        <taxon>Fungi incertae sedis</taxon>
        <taxon>Microsporidia</taxon>
        <taxon>Dubosqiidae</taxon>
        <taxon>Hamiltosporidium</taxon>
    </lineage>
</organism>
<dbReference type="AlphaFoldDB" id="A0A4Q9KTU6"/>
<dbReference type="Gene3D" id="2.60.120.10">
    <property type="entry name" value="Jelly Rolls"/>
    <property type="match status" value="1"/>
</dbReference>